<feature type="transmembrane region" description="Helical" evidence="12">
    <location>
        <begin position="1391"/>
        <end position="1418"/>
    </location>
</feature>
<feature type="domain" description="Ig-like" evidence="15">
    <location>
        <begin position="817"/>
        <end position="913"/>
    </location>
</feature>
<evidence type="ECO:0000256" key="8">
    <source>
        <dbReference type="ARBA" id="ARBA00023170"/>
    </source>
</evidence>
<dbReference type="EnsemblMetazoa" id="XM_019995801.1">
    <property type="protein sequence ID" value="XP_019851360.1"/>
    <property type="gene ID" value="LOC100640312"/>
</dbReference>
<feature type="disulfide bond" evidence="10">
    <location>
        <begin position="209"/>
        <end position="219"/>
    </location>
</feature>
<evidence type="ECO:0000256" key="12">
    <source>
        <dbReference type="SAM" id="Phobius"/>
    </source>
</evidence>
<evidence type="ECO:0000313" key="16">
    <source>
        <dbReference type="EnsemblMetazoa" id="Aqu2.1.43778_001"/>
    </source>
</evidence>
<evidence type="ECO:0000256" key="1">
    <source>
        <dbReference type="ARBA" id="ARBA00004167"/>
    </source>
</evidence>
<proteinExistence type="predicted"/>
<dbReference type="SUPFAM" id="SSF48726">
    <property type="entry name" value="Immunoglobulin"/>
    <property type="match status" value="2"/>
</dbReference>
<feature type="domain" description="Ig-like" evidence="15">
    <location>
        <begin position="1180"/>
        <end position="1271"/>
    </location>
</feature>
<evidence type="ECO:0000256" key="7">
    <source>
        <dbReference type="ARBA" id="ARBA00023157"/>
    </source>
</evidence>
<protein>
    <submittedName>
        <fullName evidence="16">Uncharacterized protein</fullName>
    </submittedName>
</protein>
<reference evidence="17" key="1">
    <citation type="journal article" date="2010" name="Nature">
        <title>The Amphimedon queenslandica genome and the evolution of animal complexity.</title>
        <authorList>
            <person name="Srivastava M."/>
            <person name="Simakov O."/>
            <person name="Chapman J."/>
            <person name="Fahey B."/>
            <person name="Gauthier M.E."/>
            <person name="Mitros T."/>
            <person name="Richards G.S."/>
            <person name="Conaco C."/>
            <person name="Dacre M."/>
            <person name="Hellsten U."/>
            <person name="Larroux C."/>
            <person name="Putnam N.H."/>
            <person name="Stanke M."/>
            <person name="Adamska M."/>
            <person name="Darling A."/>
            <person name="Degnan S.M."/>
            <person name="Oakley T.H."/>
            <person name="Plachetzki D.C."/>
            <person name="Zhai Y."/>
            <person name="Adamski M."/>
            <person name="Calcino A."/>
            <person name="Cummins S.F."/>
            <person name="Goodstein D.M."/>
            <person name="Harris C."/>
            <person name="Jackson D.J."/>
            <person name="Leys S.P."/>
            <person name="Shu S."/>
            <person name="Woodcroft B.J."/>
            <person name="Vervoort M."/>
            <person name="Kosik K.S."/>
            <person name="Manning G."/>
            <person name="Degnan B.M."/>
            <person name="Rokhsar D.S."/>
        </authorList>
    </citation>
    <scope>NUCLEOTIDE SEQUENCE [LARGE SCALE GENOMIC DNA]</scope>
</reference>
<feature type="compositionally biased region" description="Basic and acidic residues" evidence="11">
    <location>
        <begin position="1439"/>
        <end position="1454"/>
    </location>
</feature>
<evidence type="ECO:0000256" key="3">
    <source>
        <dbReference type="ARBA" id="ARBA00022729"/>
    </source>
</evidence>
<dbReference type="PROSITE" id="PS50287">
    <property type="entry name" value="SRCR_2"/>
    <property type="match status" value="7"/>
</dbReference>
<dbReference type="InterPro" id="IPR036772">
    <property type="entry name" value="SRCR-like_dom_sf"/>
</dbReference>
<evidence type="ECO:0000256" key="11">
    <source>
        <dbReference type="SAM" id="MobiDB-lite"/>
    </source>
</evidence>
<dbReference type="SUPFAM" id="SSF56487">
    <property type="entry name" value="SRCR-like"/>
    <property type="match status" value="7"/>
</dbReference>
<evidence type="ECO:0000256" key="9">
    <source>
        <dbReference type="ARBA" id="ARBA00023180"/>
    </source>
</evidence>
<feature type="region of interest" description="Disordered" evidence="11">
    <location>
        <begin position="1436"/>
        <end position="1479"/>
    </location>
</feature>
<feature type="domain" description="SRCR" evidence="14">
    <location>
        <begin position="258"/>
        <end position="360"/>
    </location>
</feature>
<keyword evidence="5 12" id="KW-1133">Transmembrane helix</keyword>
<dbReference type="PANTHER" id="PTHR19331">
    <property type="entry name" value="SCAVENGER RECEPTOR DOMAIN-CONTAINING"/>
    <property type="match status" value="1"/>
</dbReference>
<feature type="disulfide bond" evidence="10">
    <location>
        <begin position="785"/>
        <end position="795"/>
    </location>
</feature>
<dbReference type="EnsemblMetazoa" id="Aqu2.1.43778_001">
    <property type="protein sequence ID" value="Aqu2.1.43778_001"/>
    <property type="gene ID" value="Aqu2.1.43778"/>
</dbReference>
<evidence type="ECO:0000256" key="4">
    <source>
        <dbReference type="ARBA" id="ARBA00022737"/>
    </source>
</evidence>
<feature type="disulfide bond" evidence="10">
    <location>
        <begin position="555"/>
        <end position="565"/>
    </location>
</feature>
<dbReference type="GO" id="GO:0016020">
    <property type="term" value="C:membrane"/>
    <property type="evidence" value="ECO:0007669"/>
    <property type="project" value="UniProtKB-SubCell"/>
</dbReference>
<reference evidence="16" key="2">
    <citation type="submission" date="2017-05" db="UniProtKB">
        <authorList>
            <consortium name="EnsemblMetazoa"/>
        </authorList>
    </citation>
    <scope>IDENTIFICATION</scope>
</reference>
<dbReference type="SMART" id="SM00202">
    <property type="entry name" value="SR"/>
    <property type="match status" value="7"/>
</dbReference>
<dbReference type="InParanoid" id="A0A1X7VWJ0"/>
<dbReference type="FunFam" id="3.10.250.10:FF:000016">
    <property type="entry name" value="Scavenger receptor cysteine-rich protein type 12"/>
    <property type="match status" value="3"/>
</dbReference>
<dbReference type="FunFam" id="3.10.250.10:FF:000001">
    <property type="entry name" value="Lysyl oxidase 4 isoform X1"/>
    <property type="match status" value="1"/>
</dbReference>
<gene>
    <name evidence="16" type="primary">100640312</name>
</gene>
<dbReference type="STRING" id="400682.A0A1X7VWJ0"/>
<dbReference type="Proteomes" id="UP000007879">
    <property type="component" value="Unassembled WGS sequence"/>
</dbReference>
<dbReference type="SMART" id="SM00409">
    <property type="entry name" value="IG"/>
    <property type="match status" value="2"/>
</dbReference>
<feature type="disulfide bond" evidence="10">
    <location>
        <begin position="330"/>
        <end position="340"/>
    </location>
</feature>
<feature type="disulfide bond" evidence="10">
    <location>
        <begin position="442"/>
        <end position="452"/>
    </location>
</feature>
<feature type="signal peptide" evidence="13">
    <location>
        <begin position="1"/>
        <end position="20"/>
    </location>
</feature>
<evidence type="ECO:0000256" key="10">
    <source>
        <dbReference type="PROSITE-ProRule" id="PRU00196"/>
    </source>
</evidence>
<feature type="domain" description="SRCR" evidence="14">
    <location>
        <begin position="372"/>
        <end position="473"/>
    </location>
</feature>
<evidence type="ECO:0000256" key="13">
    <source>
        <dbReference type="SAM" id="SignalP"/>
    </source>
</evidence>
<organism evidence="16">
    <name type="scientific">Amphimedon queenslandica</name>
    <name type="common">Sponge</name>
    <dbReference type="NCBI Taxonomy" id="400682"/>
    <lineage>
        <taxon>Eukaryota</taxon>
        <taxon>Metazoa</taxon>
        <taxon>Porifera</taxon>
        <taxon>Demospongiae</taxon>
        <taxon>Heteroscleromorpha</taxon>
        <taxon>Haplosclerida</taxon>
        <taxon>Niphatidae</taxon>
        <taxon>Amphimedon</taxon>
    </lineage>
</organism>
<feature type="chain" id="PRO_5012123664" evidence="13">
    <location>
        <begin position="21"/>
        <end position="1479"/>
    </location>
</feature>
<feature type="domain" description="SRCR" evidence="14">
    <location>
        <begin position="28"/>
        <end position="130"/>
    </location>
</feature>
<name>A0A1X7VWJ0_AMPQE</name>
<feature type="domain" description="SRCR" evidence="14">
    <location>
        <begin position="139"/>
        <end position="244"/>
    </location>
</feature>
<dbReference type="InterPro" id="IPR036179">
    <property type="entry name" value="Ig-like_dom_sf"/>
</dbReference>
<dbReference type="PANTHER" id="PTHR19331:SF487">
    <property type="entry name" value="SOLUBLE SCAVENGER RECEPTOR CYSTEINE-RICH DOMAIN-CONTAINING PROTEIN SSC5D"/>
    <property type="match status" value="1"/>
</dbReference>
<sequence>MARLLLALFLCAGHMLFTCAYQCDTGELRLINGSSSNSGRLEFCRSGVWGTVSDIEFDTNDAKVACRKLGYNPDASGLSYVGGAAYGQGPGQVNMGYLYCQGTEESLLDCQHDNTWIGTDHTHDVGITCPLSSCTQGSLRLTGGFLQTEGTLEVCNGGSWNSICADQFQRQDGFVACRQLGYPATATQVVTDFRFSNGHGSPTWTQFLCVGNESALTDCPYSTGVCQGYNPISANLAIVGLKCEGEVIPPNNCTDNSIRLNGPNGINTEEGRIELCSNGVWGTVSSTNFGFKDGRAACRQLEYGAPGVRVYPPSYFGDGSGPILMNDLACLGSEYNLYQCNRQFNSYAQSHSNDATIKCWRKVGVTCTDYDVRFQNGSTDYGRLEVCLFQEWGSICDDGWDRNDARTICRQQNFDPSYASFYINSAYGDGNNIPVKFTNIDCDGSESSIVDCGKNDQIEPNCNFGHTVGVRCFNSDGCTNGDVRLTGGQSDREGDVQVCRDGKWGYVCSDTWNDVNAKTVCKQLQLSDTWSAYSTTGLFGGSQDQAPLVYDGMTCSGSETSLTSCTVADYATLNPTCTAIAGAMCAESGTTCTEWDVRLMGGSSSDGRVEVCRTNTWTTVDSMGWDYNDAQVVCRQRGFYDAWAVALTNSQFGSGNRRIAHNNFQCSGSETALQSCTNSVYAANTMMESWYANNRAGVSCRMQNQAETCSVEGSVRLQDGASSREGRVEVCQGGYWGSVCNTGWSRLNSLVACRSAGFKTLRPITTQSAYSGSGQGPVNLAYVSCLGNEASLSDCPYASGIGVTNCYHGNDVGVKCPEIPASYYNLSVTSSSSPYDIPIGTQVQLSCVSDPAPPSGVTYEWKTTIGEDPLSQSSPSSPSATLTITHRHPKVSNYYCAMKWDDEVLAIGSITLSVQNTLVPVQSTYTGSVGGSVTLSVTQTPTMGLSYLRNLQWYFSGVPVQSALSSYSLSPDGLSLTLNGLTELHSGYYSVRYDGLNLYQHSLLCEQETMNFLREYPLLSPAVLKLVVGNVNIPDRSQGLPYSVLYPGVDFTQYNNGTSYLSLVTYTFLPSSSSFTALQWHEFSFASFSSGNASKLYSATGLLSPLSDPHYELQFLQPTLLQSGYYEAQLTTEPRPVLNFIGCSAANGYSYADFINTQLGFTSPIVIGSAKQSIGYYETPTATVNTTASAFTDDSNATLTCSASGGYPLYYNVSIVKNGVTVANAIGSPDLVFNTEEGTTGRKYGSYWCVANNLYDNGYASILLRETASLTLSFEVNNCNMWNNATRDVFEAPIFNLLQDICNCTLSSGVLTVNDLTCSTDAEEMTSEVGVTSSLSYSSSDGNQTSSTVFQSLFDSLNSGNSISVSVSNQSLRIIWPLNTSDEPFTLPDEALLTILFISGFIAAALIFTIVIVIVCFVQRKRRKLAAQRTAPPVAFHTRQNEARIEDSPEEERPLPAADSSVNRDADDDDEEEDWELPK</sequence>
<comment type="caution">
    <text evidence="10">Lacks conserved residue(s) required for the propagation of feature annotation.</text>
</comment>
<dbReference type="PROSITE" id="PS00420">
    <property type="entry name" value="SRCR_1"/>
    <property type="match status" value="1"/>
</dbReference>
<dbReference type="FunFam" id="3.10.250.10:FF:000007">
    <property type="entry name" value="Soluble scavenger receptor cysteine-rich domain-containing protein SSC5D"/>
    <property type="match status" value="1"/>
</dbReference>
<evidence type="ECO:0000256" key="6">
    <source>
        <dbReference type="ARBA" id="ARBA00023136"/>
    </source>
</evidence>
<feature type="compositionally biased region" description="Acidic residues" evidence="11">
    <location>
        <begin position="1466"/>
        <end position="1479"/>
    </location>
</feature>
<keyword evidence="17" id="KW-1185">Reference proteome</keyword>
<keyword evidence="7 10" id="KW-1015">Disulfide bond</keyword>
<dbReference type="eggNOG" id="KOG3627">
    <property type="taxonomic scope" value="Eukaryota"/>
</dbReference>
<dbReference type="Gene3D" id="3.10.250.10">
    <property type="entry name" value="SRCR-like domain"/>
    <property type="match status" value="7"/>
</dbReference>
<dbReference type="InterPro" id="IPR001190">
    <property type="entry name" value="SRCR"/>
</dbReference>
<evidence type="ECO:0000256" key="5">
    <source>
        <dbReference type="ARBA" id="ARBA00022989"/>
    </source>
</evidence>
<dbReference type="PRINTS" id="PR00258">
    <property type="entry name" value="SPERACTRCPTR"/>
</dbReference>
<evidence type="ECO:0000256" key="2">
    <source>
        <dbReference type="ARBA" id="ARBA00022692"/>
    </source>
</evidence>
<feature type="disulfide bond" evidence="10">
    <location>
        <begin position="100"/>
        <end position="110"/>
    </location>
</feature>
<dbReference type="OrthoDB" id="536948at2759"/>
<keyword evidence="4" id="KW-0677">Repeat</keyword>
<keyword evidence="2 12" id="KW-0812">Transmembrane</keyword>
<feature type="disulfide bond" evidence="10">
    <location>
        <begin position="666"/>
        <end position="676"/>
    </location>
</feature>
<evidence type="ECO:0000313" key="17">
    <source>
        <dbReference type="Proteomes" id="UP000007879"/>
    </source>
</evidence>
<dbReference type="Pfam" id="PF00530">
    <property type="entry name" value="SRCR"/>
    <property type="match status" value="7"/>
</dbReference>
<feature type="domain" description="SRCR" evidence="14">
    <location>
        <begin position="715"/>
        <end position="817"/>
    </location>
</feature>
<evidence type="ECO:0000259" key="14">
    <source>
        <dbReference type="PROSITE" id="PS50287"/>
    </source>
</evidence>
<dbReference type="InterPro" id="IPR007110">
    <property type="entry name" value="Ig-like_dom"/>
</dbReference>
<feature type="disulfide bond" evidence="10">
    <location>
        <begin position="298"/>
        <end position="359"/>
    </location>
</feature>
<feature type="domain" description="SRCR" evidence="14">
    <location>
        <begin position="483"/>
        <end position="593"/>
    </location>
</feature>
<dbReference type="InterPro" id="IPR003599">
    <property type="entry name" value="Ig_sub"/>
</dbReference>
<keyword evidence="9" id="KW-0325">Glycoprotein</keyword>
<evidence type="ECO:0000259" key="15">
    <source>
        <dbReference type="PROSITE" id="PS50835"/>
    </source>
</evidence>
<dbReference type="PROSITE" id="PS50835">
    <property type="entry name" value="IG_LIKE"/>
    <property type="match status" value="2"/>
</dbReference>
<accession>A0A1X7VWJ0</accession>
<keyword evidence="3 13" id="KW-0732">Signal</keyword>
<dbReference type="KEGG" id="aqu:100640312"/>
<feature type="domain" description="SRCR" evidence="14">
    <location>
        <begin position="597"/>
        <end position="701"/>
    </location>
</feature>
<keyword evidence="8" id="KW-0675">Receptor</keyword>
<comment type="subcellular location">
    <subcellularLocation>
        <location evidence="1">Membrane</location>
        <topology evidence="1">Single-pass membrane protein</topology>
    </subcellularLocation>
</comment>
<keyword evidence="6 12" id="KW-0472">Membrane</keyword>